<evidence type="ECO:0000313" key="3">
    <source>
        <dbReference type="Proteomes" id="UP000094271"/>
    </source>
</evidence>
<sequence length="230" mass="25630">MLRNIAYNRAVKIAVQTKECVSYFPGFLQKKTVVISNPVDKSLPEPFCGERKKTIVFVGRLHKQKNPELLITAFVEFIKEFPEYELHIYGKGELEEELKQKSKHLNIDNKIIWHGFCADVRKQIVDAGMYILSSDFEGISNSMLEAMAMGIPVIATDCPIGGSAAYINNGVNGILIQVGDKDGLLQAMKRLASDEKFAASISDNGAKVREQYPIQKVADKMMEAAGMIQK</sequence>
<dbReference type="GO" id="GO:0016757">
    <property type="term" value="F:glycosyltransferase activity"/>
    <property type="evidence" value="ECO:0007669"/>
    <property type="project" value="InterPro"/>
</dbReference>
<dbReference type="Pfam" id="PF00534">
    <property type="entry name" value="Glycos_transf_1"/>
    <property type="match status" value="1"/>
</dbReference>
<dbReference type="Gene3D" id="3.40.50.2000">
    <property type="entry name" value="Glycogen Phosphorylase B"/>
    <property type="match status" value="2"/>
</dbReference>
<dbReference type="EMBL" id="MEHA01000022">
    <property type="protein sequence ID" value="ODR46880.1"/>
    <property type="molecule type" value="Genomic_DNA"/>
</dbReference>
<proteinExistence type="predicted"/>
<reference evidence="2 3" key="1">
    <citation type="submission" date="2016-08" db="EMBL/GenBank/DDBJ databases">
        <authorList>
            <person name="Seilhamer J.J."/>
        </authorList>
    </citation>
    <scope>NUCLEOTIDE SEQUENCE [LARGE SCALE GENOMIC DNA]</scope>
    <source>
        <strain evidence="2 3">NML150140-1</strain>
    </source>
</reference>
<evidence type="ECO:0000313" key="2">
    <source>
        <dbReference type="EMBL" id="ODR46880.1"/>
    </source>
</evidence>
<feature type="domain" description="Glycosyl transferase family 1" evidence="1">
    <location>
        <begin position="50"/>
        <end position="207"/>
    </location>
</feature>
<dbReference type="PANTHER" id="PTHR12526">
    <property type="entry name" value="GLYCOSYLTRANSFERASE"/>
    <property type="match status" value="1"/>
</dbReference>
<dbReference type="InterPro" id="IPR001296">
    <property type="entry name" value="Glyco_trans_1"/>
</dbReference>
<gene>
    <name evidence="2" type="ORF">BEI59_23960</name>
</gene>
<comment type="caution">
    <text evidence="2">The sequence shown here is derived from an EMBL/GenBank/DDBJ whole genome shotgun (WGS) entry which is preliminary data.</text>
</comment>
<dbReference type="Proteomes" id="UP000094271">
    <property type="component" value="Unassembled WGS sequence"/>
</dbReference>
<dbReference type="SUPFAM" id="SSF53756">
    <property type="entry name" value="UDP-Glycosyltransferase/glycogen phosphorylase"/>
    <property type="match status" value="1"/>
</dbReference>
<dbReference type="AlphaFoldDB" id="A0A1E3UC24"/>
<evidence type="ECO:0000259" key="1">
    <source>
        <dbReference type="Pfam" id="PF00534"/>
    </source>
</evidence>
<name>A0A1E3UC24_9FIRM</name>
<organism evidence="2 3">
    <name type="scientific">Eisenbergiella tayi</name>
    <dbReference type="NCBI Taxonomy" id="1432052"/>
    <lineage>
        <taxon>Bacteria</taxon>
        <taxon>Bacillati</taxon>
        <taxon>Bacillota</taxon>
        <taxon>Clostridia</taxon>
        <taxon>Lachnospirales</taxon>
        <taxon>Lachnospiraceae</taxon>
        <taxon>Eisenbergiella</taxon>
    </lineage>
</organism>
<protein>
    <recommendedName>
        <fullName evidence="1">Glycosyl transferase family 1 domain-containing protein</fullName>
    </recommendedName>
</protein>
<accession>A0A1E3UC24</accession>